<reference evidence="3 5" key="2">
    <citation type="submission" date="2018-06" db="EMBL/GenBank/DDBJ databases">
        <authorList>
            <consortium name="Pathogen Informatics"/>
            <person name="Doyle S."/>
        </authorList>
    </citation>
    <scope>NUCLEOTIDE SEQUENCE [LARGE SCALE GENOMIC DNA]</scope>
    <source>
        <strain evidence="3 5">NCTC11012</strain>
    </source>
</reference>
<keyword evidence="1" id="KW-1133">Transmembrane helix</keyword>
<evidence type="ECO:0000313" key="2">
    <source>
        <dbReference type="EMBL" id="OPH37662.1"/>
    </source>
</evidence>
<evidence type="ECO:0000313" key="5">
    <source>
        <dbReference type="Proteomes" id="UP000254618"/>
    </source>
</evidence>
<dbReference type="Proteomes" id="UP000254618">
    <property type="component" value="Unassembled WGS sequence"/>
</dbReference>
<evidence type="ECO:0000313" key="4">
    <source>
        <dbReference type="Proteomes" id="UP000190777"/>
    </source>
</evidence>
<feature type="transmembrane region" description="Helical" evidence="1">
    <location>
        <begin position="36"/>
        <end position="57"/>
    </location>
</feature>
<dbReference type="Proteomes" id="UP000190777">
    <property type="component" value="Unassembled WGS sequence"/>
</dbReference>
<dbReference type="EMBL" id="MXAP01000076">
    <property type="protein sequence ID" value="OPH37662.1"/>
    <property type="molecule type" value="Genomic_DNA"/>
</dbReference>
<keyword evidence="1" id="KW-0472">Membrane</keyword>
<gene>
    <name evidence="2" type="ORF">B5J93_08045</name>
    <name evidence="3" type="ORF">NCTC11012_03036</name>
</gene>
<evidence type="ECO:0000313" key="3">
    <source>
        <dbReference type="EMBL" id="STZ82924.1"/>
    </source>
</evidence>
<proteinExistence type="predicted"/>
<evidence type="ECO:0000256" key="1">
    <source>
        <dbReference type="SAM" id="Phobius"/>
    </source>
</evidence>
<feature type="transmembrane region" description="Helical" evidence="1">
    <location>
        <begin position="6"/>
        <end position="24"/>
    </location>
</feature>
<keyword evidence="1" id="KW-0812">Transmembrane</keyword>
<name>A0A378UT54_9GAMM</name>
<keyword evidence="4" id="KW-1185">Reference proteome</keyword>
<dbReference type="EMBL" id="UGQF01000002">
    <property type="protein sequence ID" value="STZ82924.1"/>
    <property type="molecule type" value="Genomic_DNA"/>
</dbReference>
<dbReference type="AlphaFoldDB" id="A0A378UT54"/>
<sequence length="142" mass="16718">MNLDQFNFHWLFTILAFWCFYVALKPSKKYHKIDKFLRYANGVLGITCLVLSIWLTYQSNYINNGYSNIAKITLYTCTKDNKTIEQDCEYIGAITYRPYMRELMITTTPLYPILNCPSPNNRCVQERIFVDKGNVKSLEKLN</sequence>
<reference evidence="2 4" key="1">
    <citation type="submission" date="2017-03" db="EMBL/GenBank/DDBJ databases">
        <title>Draft genome sequence of Moraxella equi CCUG 4950T type strain.</title>
        <authorList>
            <person name="Salva-Serra F."/>
            <person name="Engstrom-Jakobsson H."/>
            <person name="Thorell K."/>
            <person name="Jaen-Luchoro D."/>
            <person name="Gonzales-Siles L."/>
            <person name="Karlsson R."/>
            <person name="Yazdan S."/>
            <person name="Boulund F."/>
            <person name="Johnning A."/>
            <person name="Engstrand L."/>
            <person name="Kristiansson E."/>
            <person name="Moore E."/>
        </authorList>
    </citation>
    <scope>NUCLEOTIDE SEQUENCE [LARGE SCALE GENOMIC DNA]</scope>
    <source>
        <strain evidence="2 4">CCUG 4950</strain>
    </source>
</reference>
<accession>A0A378UT54</accession>
<protein>
    <submittedName>
        <fullName evidence="3">Uncharacterized protein</fullName>
    </submittedName>
</protein>
<organism evidence="3 5">
    <name type="scientific">Moraxella equi</name>
    <dbReference type="NCBI Taxonomy" id="60442"/>
    <lineage>
        <taxon>Bacteria</taxon>
        <taxon>Pseudomonadati</taxon>
        <taxon>Pseudomonadota</taxon>
        <taxon>Gammaproteobacteria</taxon>
        <taxon>Moraxellales</taxon>
        <taxon>Moraxellaceae</taxon>
        <taxon>Moraxella</taxon>
    </lineage>
</organism>
<dbReference type="RefSeq" id="WP_079325928.1">
    <property type="nucleotide sequence ID" value="NZ_MXAP01000076.1"/>
</dbReference>